<name>A0ACC2FFQ5_DALPE</name>
<evidence type="ECO:0000313" key="2">
    <source>
        <dbReference type="Proteomes" id="UP001157502"/>
    </source>
</evidence>
<protein>
    <submittedName>
        <fullName evidence="1">Uncharacterized protein</fullName>
    </submittedName>
</protein>
<gene>
    <name evidence="1" type="ORF">DPEC_G00297580</name>
</gene>
<dbReference type="Proteomes" id="UP001157502">
    <property type="component" value="Chromosome 28"/>
</dbReference>
<sequence length="249" mass="27655">MSENGIEMTDLGSVQTVSSSGKDQAPVDTIDRLPNNNNTEGASLLNSQDQQPNGSDTNQDNIDVPKEVPNKEVSKVKLWRLIIFIVVVLIVVVIGASIALCSVIHRDTDDTYDSSLFVQTLNFTGSFRLTNQVFTQTLLSPASRHSMDLSRQLEEKLTELYRSSPALGRYFSSAEITSFRNGSVIADFRLHFRLPQGVAELESYTLSREMVFNVFRQFVYDQAPKENPLLNIDPSSLDMRVAVGSGDSE</sequence>
<accession>A0ACC2FFQ5</accession>
<comment type="caution">
    <text evidence="1">The sequence shown here is derived from an EMBL/GenBank/DDBJ whole genome shotgun (WGS) entry which is preliminary data.</text>
</comment>
<organism evidence="1 2">
    <name type="scientific">Dallia pectoralis</name>
    <name type="common">Alaska blackfish</name>
    <dbReference type="NCBI Taxonomy" id="75939"/>
    <lineage>
        <taxon>Eukaryota</taxon>
        <taxon>Metazoa</taxon>
        <taxon>Chordata</taxon>
        <taxon>Craniata</taxon>
        <taxon>Vertebrata</taxon>
        <taxon>Euteleostomi</taxon>
        <taxon>Actinopterygii</taxon>
        <taxon>Neopterygii</taxon>
        <taxon>Teleostei</taxon>
        <taxon>Protacanthopterygii</taxon>
        <taxon>Esociformes</taxon>
        <taxon>Umbridae</taxon>
        <taxon>Dallia</taxon>
    </lineage>
</organism>
<dbReference type="EMBL" id="CM055755">
    <property type="protein sequence ID" value="KAJ7990174.1"/>
    <property type="molecule type" value="Genomic_DNA"/>
</dbReference>
<reference evidence="1" key="1">
    <citation type="submission" date="2021-05" db="EMBL/GenBank/DDBJ databases">
        <authorList>
            <person name="Pan Q."/>
            <person name="Jouanno E."/>
            <person name="Zahm M."/>
            <person name="Klopp C."/>
            <person name="Cabau C."/>
            <person name="Louis A."/>
            <person name="Berthelot C."/>
            <person name="Parey E."/>
            <person name="Roest Crollius H."/>
            <person name="Montfort J."/>
            <person name="Robinson-Rechavi M."/>
            <person name="Bouchez O."/>
            <person name="Lampietro C."/>
            <person name="Lopez Roques C."/>
            <person name="Donnadieu C."/>
            <person name="Postlethwait J."/>
            <person name="Bobe J."/>
            <person name="Dillon D."/>
            <person name="Chandos A."/>
            <person name="von Hippel F."/>
            <person name="Guiguen Y."/>
        </authorList>
    </citation>
    <scope>NUCLEOTIDE SEQUENCE</scope>
    <source>
        <strain evidence="1">YG-Jan2019</strain>
    </source>
</reference>
<proteinExistence type="predicted"/>
<keyword evidence="2" id="KW-1185">Reference proteome</keyword>
<evidence type="ECO:0000313" key="1">
    <source>
        <dbReference type="EMBL" id="KAJ7990174.1"/>
    </source>
</evidence>